<evidence type="ECO:0000256" key="1">
    <source>
        <dbReference type="SAM" id="MobiDB-lite"/>
    </source>
</evidence>
<feature type="compositionally biased region" description="Low complexity" evidence="1">
    <location>
        <begin position="45"/>
        <end position="62"/>
    </location>
</feature>
<protein>
    <submittedName>
        <fullName evidence="3">Uncharacterized protein</fullName>
    </submittedName>
</protein>
<feature type="signal peptide" evidence="2">
    <location>
        <begin position="1"/>
        <end position="44"/>
    </location>
</feature>
<gene>
    <name evidence="3" type="ORF">FM114_04470</name>
</gene>
<proteinExistence type="predicted"/>
<organism evidence="3 4">
    <name type="scientific">Luteococcus japonicus LSP_Lj1</name>
    <dbReference type="NCBI Taxonomy" id="1255658"/>
    <lineage>
        <taxon>Bacteria</taxon>
        <taxon>Bacillati</taxon>
        <taxon>Actinomycetota</taxon>
        <taxon>Actinomycetes</taxon>
        <taxon>Propionibacteriales</taxon>
        <taxon>Propionibacteriaceae</taxon>
        <taxon>Luteococcus</taxon>
    </lineage>
</organism>
<evidence type="ECO:0000313" key="3">
    <source>
        <dbReference type="EMBL" id="SJN24894.1"/>
    </source>
</evidence>
<feature type="region of interest" description="Disordered" evidence="1">
    <location>
        <begin position="45"/>
        <end position="70"/>
    </location>
</feature>
<keyword evidence="2" id="KW-0732">Signal</keyword>
<dbReference type="NCBIfam" id="NF041742">
    <property type="entry name" value="WGxxGxxG_fam"/>
    <property type="match status" value="1"/>
</dbReference>
<keyword evidence="4" id="KW-1185">Reference proteome</keyword>
<dbReference type="AlphaFoldDB" id="A0A1R4IYY1"/>
<feature type="compositionally biased region" description="Basic and acidic residues" evidence="1">
    <location>
        <begin position="93"/>
        <end position="156"/>
    </location>
</feature>
<dbReference type="Proteomes" id="UP000188342">
    <property type="component" value="Unassembled WGS sequence"/>
</dbReference>
<evidence type="ECO:0000313" key="4">
    <source>
        <dbReference type="Proteomes" id="UP000188342"/>
    </source>
</evidence>
<feature type="chain" id="PRO_5013114155" evidence="2">
    <location>
        <begin position="45"/>
        <end position="156"/>
    </location>
</feature>
<feature type="region of interest" description="Disordered" evidence="1">
    <location>
        <begin position="91"/>
        <end position="156"/>
    </location>
</feature>
<sequence length="156" mass="16795">MGPRPSLPRPSIVNARRHITIRKTLAASALGATLLLGAPQIASAESATPTPAEPTATATATEQVNTTVEKKDRTGLWGLLGLAGLAGLAGLKKKPEQHTTVRPAHVEHREPGRTNTTDHARANNVRDEQLRGDNLRNDLRDGKLDRDLNNDGRRDV</sequence>
<reference evidence="3 4" key="1">
    <citation type="submission" date="2017-02" db="EMBL/GenBank/DDBJ databases">
        <authorList>
            <person name="Peterson S.W."/>
        </authorList>
    </citation>
    <scope>NUCLEOTIDE SEQUENCE [LARGE SCALE GENOMIC DNA]</scope>
    <source>
        <strain evidence="3 4">LSP_Lj1</strain>
    </source>
</reference>
<dbReference type="RefSeq" id="WP_094763988.1">
    <property type="nucleotide sequence ID" value="NZ_FUKQ01000017.1"/>
</dbReference>
<name>A0A1R4IYY1_9ACTN</name>
<accession>A0A1R4IYY1</accession>
<dbReference type="EMBL" id="FUKQ01000017">
    <property type="protein sequence ID" value="SJN24894.1"/>
    <property type="molecule type" value="Genomic_DNA"/>
</dbReference>
<evidence type="ECO:0000256" key="2">
    <source>
        <dbReference type="SAM" id="SignalP"/>
    </source>
</evidence>